<dbReference type="PANTHER" id="PTHR43685">
    <property type="entry name" value="GLYCOSYLTRANSFERASE"/>
    <property type="match status" value="1"/>
</dbReference>
<dbReference type="SUPFAM" id="SSF53448">
    <property type="entry name" value="Nucleotide-diphospho-sugar transferases"/>
    <property type="match status" value="1"/>
</dbReference>
<evidence type="ECO:0000259" key="1">
    <source>
        <dbReference type="Pfam" id="PF00535"/>
    </source>
</evidence>
<feature type="domain" description="Glycosyltransferase 2-like" evidence="1">
    <location>
        <begin position="7"/>
        <end position="127"/>
    </location>
</feature>
<sequence length="297" mass="34013">MNNFALSVVITTYNRPDLLVRAVNSVVAERNEHHRIEIVVVDDASTTPLPELAIEDLVCHRMPVNGGPGPARMEGLALARAPWVLMLDDDDTLEPGTAEYLAQRLPEQPESRYPVYQFAVNRENQKEEFRLITFDDYVNKAITGDFTPVFDRQKFLSTGLRYPHNRAGGEHLLWWKIAEEFGIPSYSHPLVSVSDDAAVRLTHFSSQVTKAAYHQQLAEMALADFGDRLRRDHPEEYRRIRLAHITYSLLNNHRAAARQSLRDAPIGSKFKIALWAISWLPHSAIQKLFLFYRRRQG</sequence>
<dbReference type="CDD" id="cd00761">
    <property type="entry name" value="Glyco_tranf_GTA_type"/>
    <property type="match status" value="1"/>
</dbReference>
<evidence type="ECO:0000313" key="2">
    <source>
        <dbReference type="EMBL" id="USV02432.1"/>
    </source>
</evidence>
<dbReference type="InterPro" id="IPR029044">
    <property type="entry name" value="Nucleotide-diphossugar_trans"/>
</dbReference>
<organism evidence="2 3">
    <name type="scientific">Serratia entomophila</name>
    <dbReference type="NCBI Taxonomy" id="42906"/>
    <lineage>
        <taxon>Bacteria</taxon>
        <taxon>Pseudomonadati</taxon>
        <taxon>Pseudomonadota</taxon>
        <taxon>Gammaproteobacteria</taxon>
        <taxon>Enterobacterales</taxon>
        <taxon>Yersiniaceae</taxon>
        <taxon>Serratia</taxon>
    </lineage>
</organism>
<reference evidence="2" key="1">
    <citation type="journal article" date="2022" name="BMC Genomics">
        <title>Genome sequence of the entomopathogenic Serratia entomophila isolate 626 and characterisation of the species specific itaconate degradation pathway.</title>
        <authorList>
            <person name="Vaughan A.L."/>
            <person name="Altermann E."/>
            <person name="Glare T.R."/>
            <person name="Hurst M.R.H."/>
        </authorList>
    </citation>
    <scope>NUCLEOTIDE SEQUENCE</scope>
    <source>
        <strain evidence="2">626</strain>
    </source>
</reference>
<accession>A0ABY5CYM7</accession>
<gene>
    <name evidence="2" type="ORF">KFQ06_07960</name>
</gene>
<dbReference type="Pfam" id="PF00535">
    <property type="entry name" value="Glycos_transf_2"/>
    <property type="match status" value="1"/>
</dbReference>
<name>A0ABY5CYM7_9GAMM</name>
<dbReference type="InterPro" id="IPR001173">
    <property type="entry name" value="Glyco_trans_2-like"/>
</dbReference>
<dbReference type="EMBL" id="CP074347">
    <property type="protein sequence ID" value="USV02432.1"/>
    <property type="molecule type" value="Genomic_DNA"/>
</dbReference>
<dbReference type="RefSeq" id="WP_252961672.1">
    <property type="nucleotide sequence ID" value="NZ_CAMIPH010000021.1"/>
</dbReference>
<proteinExistence type="predicted"/>
<dbReference type="Proteomes" id="UP001056873">
    <property type="component" value="Chromosome"/>
</dbReference>
<evidence type="ECO:0000313" key="3">
    <source>
        <dbReference type="Proteomes" id="UP001056873"/>
    </source>
</evidence>
<protein>
    <submittedName>
        <fullName evidence="2">Glycosyltransferase family 2 protein</fullName>
    </submittedName>
</protein>
<keyword evidence="3" id="KW-1185">Reference proteome</keyword>
<dbReference type="InterPro" id="IPR050834">
    <property type="entry name" value="Glycosyltransf_2"/>
</dbReference>
<dbReference type="PANTHER" id="PTHR43685:SF2">
    <property type="entry name" value="GLYCOSYLTRANSFERASE 2-LIKE DOMAIN-CONTAINING PROTEIN"/>
    <property type="match status" value="1"/>
</dbReference>
<dbReference type="Gene3D" id="3.90.550.10">
    <property type="entry name" value="Spore Coat Polysaccharide Biosynthesis Protein SpsA, Chain A"/>
    <property type="match status" value="1"/>
</dbReference>